<dbReference type="EMBL" id="NCKV01000188">
    <property type="protein sequence ID" value="RWS31353.1"/>
    <property type="molecule type" value="Genomic_DNA"/>
</dbReference>
<feature type="compositionally biased region" description="Polar residues" evidence="1">
    <location>
        <begin position="211"/>
        <end position="225"/>
    </location>
</feature>
<comment type="caution">
    <text evidence="2">The sequence shown here is derived from an EMBL/GenBank/DDBJ whole genome shotgun (WGS) entry which is preliminary data.</text>
</comment>
<dbReference type="OrthoDB" id="6498450at2759"/>
<dbReference type="AlphaFoldDB" id="A0A443SV10"/>
<feature type="compositionally biased region" description="Basic and acidic residues" evidence="1">
    <location>
        <begin position="18"/>
        <end position="35"/>
    </location>
</feature>
<name>A0A443SV10_9ACAR</name>
<feature type="compositionally biased region" description="Basic and acidic residues" evidence="1">
    <location>
        <begin position="519"/>
        <end position="531"/>
    </location>
</feature>
<reference evidence="2 3" key="1">
    <citation type="journal article" date="2018" name="Gigascience">
        <title>Genomes of trombidid mites reveal novel predicted allergens and laterally-transferred genes associated with secondary metabolism.</title>
        <authorList>
            <person name="Dong X."/>
            <person name="Chaisiri K."/>
            <person name="Xia D."/>
            <person name="Armstrong S.D."/>
            <person name="Fang Y."/>
            <person name="Donnelly M.J."/>
            <person name="Kadowaki T."/>
            <person name="McGarry J.W."/>
            <person name="Darby A.C."/>
            <person name="Makepeace B.L."/>
        </authorList>
    </citation>
    <scope>NUCLEOTIDE SEQUENCE [LARGE SCALE GENOMIC DNA]</scope>
    <source>
        <strain evidence="2">UoL-UT</strain>
    </source>
</reference>
<evidence type="ECO:0000313" key="3">
    <source>
        <dbReference type="Proteomes" id="UP000288716"/>
    </source>
</evidence>
<evidence type="ECO:0000313" key="2">
    <source>
        <dbReference type="EMBL" id="RWS31353.1"/>
    </source>
</evidence>
<proteinExistence type="predicted"/>
<feature type="region of interest" description="Disordered" evidence="1">
    <location>
        <begin position="509"/>
        <end position="541"/>
    </location>
</feature>
<accession>A0A443SV10</accession>
<feature type="compositionally biased region" description="Polar residues" evidence="1">
    <location>
        <begin position="509"/>
        <end position="518"/>
    </location>
</feature>
<dbReference type="VEuPathDB" id="VectorBase:LDEU000686"/>
<feature type="compositionally biased region" description="Basic residues" evidence="1">
    <location>
        <begin position="189"/>
        <end position="199"/>
    </location>
</feature>
<protein>
    <submittedName>
        <fullName evidence="2">Uncharacterized protein</fullName>
    </submittedName>
</protein>
<dbReference type="Proteomes" id="UP000288716">
    <property type="component" value="Unassembled WGS sequence"/>
</dbReference>
<feature type="region of interest" description="Disordered" evidence="1">
    <location>
        <begin position="187"/>
        <end position="232"/>
    </location>
</feature>
<gene>
    <name evidence="2" type="ORF">B4U80_05262</name>
</gene>
<sequence>MWNMYATFEDLISASPSKNEKKNGKEMTNDGHTESVDLSANAVPKLDTFSSRDENMSKVSSKCFKVSMKSDENGAEKSKSVERVVESDKTKIEMNEMASNVRSNFFTRKMKCNSSSTCATTTAAATKSGYQSDSGSSSSVANPLLDTISSLTSSDPYSDSDDCCDLNGKAYQQRQRRRCRRMINERSMKRSPNHHHHHHSSSDADSIGYAGSNSIDSGYKSQCQTPEVPEGSTLAASEAIDRKQNACVSENVESKSDSNNATVITDNNKKMSASKVEAVTATKEDVKVTTVPSSCAASAPKSRSPVKDLRRTLNTSPTLSAANNKSVRFDNDVQITSLYPLTLNARTSLKARRKIETAAEFNERSPFATKSILKDPLCANLRTQIETGELGSGCSLEGEIDTLLYGKVDANYSNNYQLDVVHDIPYVSLIEDKYRLKQNAANVTKMKASEVNINATLSTKTRERASYSSGTAISDRSSKLSKSKFTEMAKYMLDILDDLQTKKGDDLKSSIQSTVSNKKVSDKHIYQDKSKASQHSDTASEASYNTLPEYHIYEEVLYDCMNSIKHDESRVQFNEPEKTVSKVSDLHTPIEKMIPGLKSTSTAGSWGRRSYNRPKQRSNLYSLFTDSAQRRSISRSLEREWNYYRSNLIEDIDICKEKEMLVADYCGEYRFKASV</sequence>
<keyword evidence="3" id="KW-1185">Reference proteome</keyword>
<feature type="region of interest" description="Disordered" evidence="1">
    <location>
        <begin position="16"/>
        <end position="40"/>
    </location>
</feature>
<evidence type="ECO:0000256" key="1">
    <source>
        <dbReference type="SAM" id="MobiDB-lite"/>
    </source>
</evidence>
<organism evidence="2 3">
    <name type="scientific">Leptotrombidium deliense</name>
    <dbReference type="NCBI Taxonomy" id="299467"/>
    <lineage>
        <taxon>Eukaryota</taxon>
        <taxon>Metazoa</taxon>
        <taxon>Ecdysozoa</taxon>
        <taxon>Arthropoda</taxon>
        <taxon>Chelicerata</taxon>
        <taxon>Arachnida</taxon>
        <taxon>Acari</taxon>
        <taxon>Acariformes</taxon>
        <taxon>Trombidiformes</taxon>
        <taxon>Prostigmata</taxon>
        <taxon>Anystina</taxon>
        <taxon>Parasitengona</taxon>
        <taxon>Trombiculoidea</taxon>
        <taxon>Trombiculidae</taxon>
        <taxon>Leptotrombidium</taxon>
    </lineage>
</organism>